<comment type="similarity">
    <text evidence="6">Belongs to the NOP53 family.</text>
</comment>
<evidence type="ECO:0000256" key="14">
    <source>
        <dbReference type="ARBA" id="ARBA00023242"/>
    </source>
</evidence>
<evidence type="ECO:0000256" key="8">
    <source>
        <dbReference type="ARBA" id="ARBA00022517"/>
    </source>
</evidence>
<feature type="transmembrane region" description="Helical" evidence="17">
    <location>
        <begin position="435"/>
        <end position="455"/>
    </location>
</feature>
<comment type="function">
    <text evidence="1 15">One gap junction consists of a cluster of closely packed pairs of transmembrane channels, the connexons, through which materials of low MW diffuse from one cell to a neighboring cell.</text>
</comment>
<feature type="compositionally biased region" description="Basic residues" evidence="16">
    <location>
        <begin position="32"/>
        <end position="43"/>
    </location>
</feature>
<evidence type="ECO:0000256" key="10">
    <source>
        <dbReference type="ARBA" id="ARBA00022868"/>
    </source>
</evidence>
<keyword evidence="13 17" id="KW-0472">Membrane</keyword>
<dbReference type="SMART" id="SM00037">
    <property type="entry name" value="CNX"/>
    <property type="match status" value="1"/>
</dbReference>
<evidence type="ECO:0000256" key="15">
    <source>
        <dbReference type="RuleBase" id="RU000630"/>
    </source>
</evidence>
<feature type="domain" description="Connexin cysteine-rich" evidence="19">
    <location>
        <begin position="548"/>
        <end position="614"/>
    </location>
</feature>
<dbReference type="GO" id="GO:0007267">
    <property type="term" value="P:cell-cell signaling"/>
    <property type="evidence" value="ECO:0007669"/>
    <property type="project" value="TreeGrafter"/>
</dbReference>
<evidence type="ECO:0000256" key="5">
    <source>
        <dbReference type="ARBA" id="ARBA00004651"/>
    </source>
</evidence>
<dbReference type="GO" id="GO:0005654">
    <property type="term" value="C:nucleoplasm"/>
    <property type="evidence" value="ECO:0007669"/>
    <property type="project" value="UniProtKB-SubCell"/>
</dbReference>
<dbReference type="GO" id="GO:0042254">
    <property type="term" value="P:ribosome biogenesis"/>
    <property type="evidence" value="ECO:0007669"/>
    <property type="project" value="UniProtKB-KW"/>
</dbReference>
<evidence type="ECO:0000256" key="13">
    <source>
        <dbReference type="ARBA" id="ARBA00023136"/>
    </source>
</evidence>
<comment type="subunit">
    <text evidence="15">A connexon is composed of a hexamer of connexins.</text>
</comment>
<evidence type="ECO:0000256" key="2">
    <source>
        <dbReference type="ARBA" id="ARBA00004604"/>
    </source>
</evidence>
<evidence type="ECO:0000256" key="16">
    <source>
        <dbReference type="SAM" id="MobiDB-lite"/>
    </source>
</evidence>
<comment type="caution">
    <text evidence="20">The sequence shown here is derived from an EMBL/GenBank/DDBJ whole genome shotgun (WGS) entry which is preliminary data.</text>
</comment>
<evidence type="ECO:0000256" key="11">
    <source>
        <dbReference type="ARBA" id="ARBA00022949"/>
    </source>
</evidence>
<keyword evidence="9 15" id="KW-0812">Transmembrane</keyword>
<evidence type="ECO:0000256" key="7">
    <source>
        <dbReference type="ARBA" id="ARBA00022475"/>
    </source>
</evidence>
<dbReference type="Gene3D" id="1.20.1440.80">
    <property type="entry name" value="Gap junction channel protein cysteine-rich domain"/>
    <property type="match status" value="1"/>
</dbReference>
<feature type="transmembrane region" description="Helical" evidence="17">
    <location>
        <begin position="382"/>
        <end position="399"/>
    </location>
</feature>
<evidence type="ECO:0000256" key="3">
    <source>
        <dbReference type="ARBA" id="ARBA00004610"/>
    </source>
</evidence>
<name>A0A498NPL4_LABRO</name>
<dbReference type="PRINTS" id="PR00206">
    <property type="entry name" value="CONNEXIN"/>
</dbReference>
<dbReference type="PANTHER" id="PTHR11984:SF107">
    <property type="entry name" value="GAP JUNCTION PROTEIN"/>
    <property type="match status" value="1"/>
</dbReference>
<feature type="region of interest" description="Disordered" evidence="16">
    <location>
        <begin position="20"/>
        <end position="43"/>
    </location>
</feature>
<evidence type="ECO:0007829" key="22">
    <source>
        <dbReference type="PeptideAtlas" id="A0A498NPL4"/>
    </source>
</evidence>
<dbReference type="STRING" id="84645.A0A498NPL4"/>
<dbReference type="InterPro" id="IPR000500">
    <property type="entry name" value="Connexin"/>
</dbReference>
<evidence type="ECO:0000313" key="20">
    <source>
        <dbReference type="EMBL" id="RXN33761.1"/>
    </source>
</evidence>
<evidence type="ECO:0000256" key="6">
    <source>
        <dbReference type="ARBA" id="ARBA00008838"/>
    </source>
</evidence>
<dbReference type="AlphaFoldDB" id="A0A498NPL4"/>
<evidence type="ECO:0000256" key="1">
    <source>
        <dbReference type="ARBA" id="ARBA00003922"/>
    </source>
</evidence>
<dbReference type="Pfam" id="PF00029">
    <property type="entry name" value="Connexin"/>
    <property type="match status" value="1"/>
</dbReference>
<dbReference type="PROSITE" id="PS00408">
    <property type="entry name" value="CONNEXINS_2"/>
    <property type="match status" value="1"/>
</dbReference>
<feature type="region of interest" description="Disordered" evidence="16">
    <location>
        <begin position="262"/>
        <end position="284"/>
    </location>
</feature>
<dbReference type="GO" id="GO:0005730">
    <property type="term" value="C:nucleolus"/>
    <property type="evidence" value="ECO:0007669"/>
    <property type="project" value="UniProtKB-SubCell"/>
</dbReference>
<dbReference type="GO" id="GO:0005243">
    <property type="term" value="F:gap junction channel activity"/>
    <property type="evidence" value="ECO:0007669"/>
    <property type="project" value="TreeGrafter"/>
</dbReference>
<dbReference type="InterPro" id="IPR013092">
    <property type="entry name" value="Connexin_N"/>
</dbReference>
<dbReference type="GO" id="GO:0005922">
    <property type="term" value="C:connexin complex"/>
    <property type="evidence" value="ECO:0007669"/>
    <property type="project" value="InterPro"/>
</dbReference>
<dbReference type="SMART" id="SM01089">
    <property type="entry name" value="Connexin_CCC"/>
    <property type="match status" value="1"/>
</dbReference>
<evidence type="ECO:0000256" key="9">
    <source>
        <dbReference type="ARBA" id="ARBA00022692"/>
    </source>
</evidence>
<keyword evidence="11" id="KW-0965">Cell junction</keyword>
<keyword evidence="22" id="KW-1267">Proteomics identification</keyword>
<evidence type="ECO:0000256" key="4">
    <source>
        <dbReference type="ARBA" id="ARBA00004642"/>
    </source>
</evidence>
<dbReference type="Proteomes" id="UP000290572">
    <property type="component" value="Unassembled WGS sequence"/>
</dbReference>
<dbReference type="InterPro" id="IPR038359">
    <property type="entry name" value="Connexin_N_sf"/>
</dbReference>
<dbReference type="InterPro" id="IPR017990">
    <property type="entry name" value="Connexin_CS"/>
</dbReference>
<keyword evidence="12 17" id="KW-1133">Transmembrane helix</keyword>
<keyword evidence="7" id="KW-1003">Cell membrane</keyword>
<dbReference type="FunFam" id="1.20.1440.80:FF:000003">
    <property type="entry name" value="Gap junction protein"/>
    <property type="match status" value="1"/>
</dbReference>
<dbReference type="InterPro" id="IPR019570">
    <property type="entry name" value="Connexin_CCC"/>
</dbReference>
<dbReference type="EMBL" id="QBIY01011244">
    <property type="protein sequence ID" value="RXN33761.1"/>
    <property type="molecule type" value="Genomic_DNA"/>
</dbReference>
<comment type="similarity">
    <text evidence="15">Belongs to the connexin family.</text>
</comment>
<proteinExistence type="evidence at protein level"/>
<dbReference type="Pfam" id="PF07767">
    <property type="entry name" value="Nop53"/>
    <property type="match status" value="2"/>
</dbReference>
<evidence type="ECO:0000259" key="19">
    <source>
        <dbReference type="SMART" id="SM01089"/>
    </source>
</evidence>
<gene>
    <name evidence="20" type="ORF">ROHU_015364</name>
</gene>
<evidence type="ECO:0000313" key="21">
    <source>
        <dbReference type="Proteomes" id="UP000290572"/>
    </source>
</evidence>
<protein>
    <recommendedName>
        <fullName evidence="15">Gap junction protein</fullName>
    </recommendedName>
</protein>
<keyword evidence="21" id="KW-1185">Reference proteome</keyword>
<feature type="transmembrane region" description="Helical" evidence="17">
    <location>
        <begin position="537"/>
        <end position="559"/>
    </location>
</feature>
<dbReference type="InterPro" id="IPR011687">
    <property type="entry name" value="Nop53/GLTSCR2"/>
</dbReference>
<reference evidence="20 21" key="1">
    <citation type="submission" date="2018-03" db="EMBL/GenBank/DDBJ databases">
        <title>Draft genome sequence of Rohu Carp (Labeo rohita).</title>
        <authorList>
            <person name="Das P."/>
            <person name="Kushwaha B."/>
            <person name="Joshi C.G."/>
            <person name="Kumar D."/>
            <person name="Nagpure N.S."/>
            <person name="Sahoo L."/>
            <person name="Das S.P."/>
            <person name="Bit A."/>
            <person name="Patnaik S."/>
            <person name="Meher P.K."/>
            <person name="Jayasankar P."/>
            <person name="Koringa P.G."/>
            <person name="Patel N.V."/>
            <person name="Hinsu A.T."/>
            <person name="Kumar R."/>
            <person name="Pandey M."/>
            <person name="Agarwal S."/>
            <person name="Srivastava S."/>
            <person name="Singh M."/>
            <person name="Iquebal M.A."/>
            <person name="Jaiswal S."/>
            <person name="Angadi U.B."/>
            <person name="Kumar N."/>
            <person name="Raza M."/>
            <person name="Shah T.M."/>
            <person name="Rai A."/>
            <person name="Jena J.K."/>
        </authorList>
    </citation>
    <scope>NUCLEOTIDE SEQUENCE [LARGE SCALE GENOMIC DNA]</scope>
    <source>
        <strain evidence="20">DASCIFA01</strain>
        <tissue evidence="20">Testis</tissue>
    </source>
</reference>
<keyword evidence="8" id="KW-0690">Ribosome biogenesis</keyword>
<dbReference type="PANTHER" id="PTHR11984">
    <property type="entry name" value="CONNEXIN"/>
    <property type="match status" value="1"/>
</dbReference>
<dbReference type="PROSITE" id="PS00407">
    <property type="entry name" value="CONNEXINS_1"/>
    <property type="match status" value="1"/>
</dbReference>
<feature type="domain" description="Connexin N-terminal" evidence="18">
    <location>
        <begin position="401"/>
        <end position="434"/>
    </location>
</feature>
<organism evidence="20 21">
    <name type="scientific">Labeo rohita</name>
    <name type="common">Indian major carp</name>
    <name type="synonym">Cyprinus rohita</name>
    <dbReference type="NCBI Taxonomy" id="84645"/>
    <lineage>
        <taxon>Eukaryota</taxon>
        <taxon>Metazoa</taxon>
        <taxon>Chordata</taxon>
        <taxon>Craniata</taxon>
        <taxon>Vertebrata</taxon>
        <taxon>Euteleostomi</taxon>
        <taxon>Actinopterygii</taxon>
        <taxon>Neopterygii</taxon>
        <taxon>Teleostei</taxon>
        <taxon>Ostariophysi</taxon>
        <taxon>Cypriniformes</taxon>
        <taxon>Cyprinidae</taxon>
        <taxon>Labeoninae</taxon>
        <taxon>Labeonini</taxon>
        <taxon>Labeo</taxon>
    </lineage>
</organism>
<evidence type="ECO:0000259" key="18">
    <source>
        <dbReference type="SMART" id="SM00037"/>
    </source>
</evidence>
<evidence type="ECO:0000256" key="12">
    <source>
        <dbReference type="ARBA" id="ARBA00022989"/>
    </source>
</evidence>
<feature type="transmembrane region" description="Helical" evidence="17">
    <location>
        <begin position="590"/>
        <end position="609"/>
    </location>
</feature>
<sequence>MMAAAWRHKRVAASQPGFLPLKSNLGGDSSNVKRRKRVNKNKKKSWNKFSDIQDVEEFLEDVRLQERTTGGLIAEKTDDSLFFVDTGDKDEKDKDAQPAVLVVRDDSQESVLAFQQPNAKKQRRTSDRAAKLASMGILPRREKLLQLRRAAAASGVSAKKRAVANNNPDRTFYDLWTAETAPETADPYYLEQTKKKLVKDLLRKAHEVEVKKIKAEEKLARQLAVNEDVATEELQRKAERQVIDKRQQLFQLRSISADLKKQEQRTKMRQAQRKAQQEAQKSMPRRLGKLKFQDPDLDVQLSNELAGSLRSLKPEGSILKDRFLSLQKRNIIEPRDRAKLSVFNLYHPAMGEWTILERLLEAAVQQHSTMIGSSMCRDNSKILLTVVVIFRILIVAIVGETVYEDEQTMFICNTLQPGCNQACYDKAFPISHIRYWVFQIILVCTPSLCFITYSVHQSAKQRDRRYSFLYPMIEKDYSREGTRKLRNINGILVQHSDSGGGKDEPDCLEVKEIPNAPRGLLHSKSSKVRRQEGISRFYIIQVVFRNALEIGFLAGQYFLYGFSVPGIFECDRYPCLKEVECYVSRPTEKTVFLVFMFAVSGICVVLNLAELNHLGWRKIKAAIRGVQARRKSICEIRKKDMAHLSQPPNLGRTQSSESAYV</sequence>
<keyword evidence="10 15" id="KW-0303">Gap junction</keyword>
<accession>A0A498NPL4</accession>
<comment type="subcellular location">
    <subcellularLocation>
        <location evidence="3">Cell junction</location>
        <location evidence="3">Gap junction</location>
    </subcellularLocation>
    <subcellularLocation>
        <location evidence="5 15">Cell membrane</location>
        <topology evidence="5 15">Multi-pass membrane protein</topology>
    </subcellularLocation>
    <subcellularLocation>
        <location evidence="2">Nucleus</location>
        <location evidence="2">Nucleolus</location>
    </subcellularLocation>
    <subcellularLocation>
        <location evidence="4">Nucleus</location>
        <location evidence="4">Nucleoplasm</location>
    </subcellularLocation>
</comment>
<keyword evidence="14" id="KW-0539">Nucleus</keyword>
<evidence type="ECO:0000256" key="17">
    <source>
        <dbReference type="SAM" id="Phobius"/>
    </source>
</evidence>